<dbReference type="EMBL" id="MJBS01000012">
    <property type="protein sequence ID" value="OHF02568.1"/>
    <property type="molecule type" value="Genomic_DNA"/>
</dbReference>
<dbReference type="RefSeq" id="XP_022479708.1">
    <property type="nucleotide sequence ID" value="XM_022613914.1"/>
</dbReference>
<organism evidence="2 3">
    <name type="scientific">Colletotrichum orchidophilum</name>
    <dbReference type="NCBI Taxonomy" id="1209926"/>
    <lineage>
        <taxon>Eukaryota</taxon>
        <taxon>Fungi</taxon>
        <taxon>Dikarya</taxon>
        <taxon>Ascomycota</taxon>
        <taxon>Pezizomycotina</taxon>
        <taxon>Sordariomycetes</taxon>
        <taxon>Hypocreomycetidae</taxon>
        <taxon>Glomerellales</taxon>
        <taxon>Glomerellaceae</taxon>
        <taxon>Colletotrichum</taxon>
    </lineage>
</organism>
<feature type="non-terminal residue" evidence="2">
    <location>
        <position position="1"/>
    </location>
</feature>
<evidence type="ECO:0000313" key="2">
    <source>
        <dbReference type="EMBL" id="OHF02568.1"/>
    </source>
</evidence>
<sequence>PRKLPAADTAILKNSPRGKGDARDPQDCYKESSHPCRRPDSSDQDLPFHVSPLAHIERPRAGVIRSPAASSGWATPSERGGDWSAVGEEDGGRAESREGTFRDESEASTSGHERVKGDSSAFYFWPTLVSSLVTREQVWLLISTTSGLATGPPSSGGVG</sequence>
<keyword evidence="3" id="KW-1185">Reference proteome</keyword>
<feature type="compositionally biased region" description="Basic and acidic residues" evidence="1">
    <location>
        <begin position="18"/>
        <end position="41"/>
    </location>
</feature>
<feature type="compositionally biased region" description="Basic and acidic residues" evidence="1">
    <location>
        <begin position="90"/>
        <end position="116"/>
    </location>
</feature>
<feature type="region of interest" description="Disordered" evidence="1">
    <location>
        <begin position="1"/>
        <end position="116"/>
    </location>
</feature>
<evidence type="ECO:0000256" key="1">
    <source>
        <dbReference type="SAM" id="MobiDB-lite"/>
    </source>
</evidence>
<protein>
    <submittedName>
        <fullName evidence="2">Uncharacterized protein</fullName>
    </submittedName>
</protein>
<dbReference type="Proteomes" id="UP000176998">
    <property type="component" value="Unassembled WGS sequence"/>
</dbReference>
<gene>
    <name evidence="2" type="ORF">CORC01_02263</name>
</gene>
<reference evidence="2 3" key="1">
    <citation type="submission" date="2016-09" db="EMBL/GenBank/DDBJ databases">
        <authorList>
            <person name="Capua I."/>
            <person name="De Benedictis P."/>
            <person name="Joannis T."/>
            <person name="Lombin L.H."/>
            <person name="Cattoli G."/>
        </authorList>
    </citation>
    <scope>NUCLEOTIDE SEQUENCE [LARGE SCALE GENOMIC DNA]</scope>
    <source>
        <strain evidence="2 3">IMI 309357</strain>
    </source>
</reference>
<evidence type="ECO:0000313" key="3">
    <source>
        <dbReference type="Proteomes" id="UP000176998"/>
    </source>
</evidence>
<accession>A0A1G4BMP0</accession>
<proteinExistence type="predicted"/>
<dbReference type="AlphaFoldDB" id="A0A1G4BMP0"/>
<dbReference type="GeneID" id="34555424"/>
<comment type="caution">
    <text evidence="2">The sequence shown here is derived from an EMBL/GenBank/DDBJ whole genome shotgun (WGS) entry which is preliminary data.</text>
</comment>
<name>A0A1G4BMP0_9PEZI</name>